<comment type="caution">
    <text evidence="7">The sequence shown here is derived from an EMBL/GenBank/DDBJ whole genome shotgun (WGS) entry which is preliminary data.</text>
</comment>
<dbReference type="Pfam" id="PF00856">
    <property type="entry name" value="SET"/>
    <property type="match status" value="1"/>
</dbReference>
<dbReference type="PANTHER" id="PTHR12197">
    <property type="entry name" value="HISTONE-LYSINE N-METHYLTRANSFERASE SMYD"/>
    <property type="match status" value="1"/>
</dbReference>
<dbReference type="PROSITE" id="PS50280">
    <property type="entry name" value="SET"/>
    <property type="match status" value="1"/>
</dbReference>
<evidence type="ECO:0000259" key="6">
    <source>
        <dbReference type="PROSITE" id="PS50865"/>
    </source>
</evidence>
<gene>
    <name evidence="7" type="ORF">FN846DRAFT_770634</name>
</gene>
<dbReference type="Gene3D" id="6.10.140.2220">
    <property type="match status" value="1"/>
</dbReference>
<feature type="domain" description="MYND-type" evidence="6">
    <location>
        <begin position="55"/>
        <end position="108"/>
    </location>
</feature>
<dbReference type="InterPro" id="IPR001214">
    <property type="entry name" value="SET_dom"/>
</dbReference>
<evidence type="ECO:0000313" key="7">
    <source>
        <dbReference type="EMBL" id="KAA8914980.1"/>
    </source>
</evidence>
<dbReference type="CDD" id="cd20071">
    <property type="entry name" value="SET_SMYD"/>
    <property type="match status" value="1"/>
</dbReference>
<evidence type="ECO:0000256" key="3">
    <source>
        <dbReference type="ARBA" id="ARBA00022833"/>
    </source>
</evidence>
<evidence type="ECO:0000313" key="8">
    <source>
        <dbReference type="Proteomes" id="UP000326924"/>
    </source>
</evidence>
<dbReference type="InterPro" id="IPR002893">
    <property type="entry name" value="Znf_MYND"/>
</dbReference>
<evidence type="ECO:0000256" key="1">
    <source>
        <dbReference type="ARBA" id="ARBA00022723"/>
    </source>
</evidence>
<dbReference type="Proteomes" id="UP000326924">
    <property type="component" value="Unassembled WGS sequence"/>
</dbReference>
<dbReference type="PROSITE" id="PS50865">
    <property type="entry name" value="ZF_MYND_2"/>
    <property type="match status" value="1"/>
</dbReference>
<dbReference type="SUPFAM" id="SSF82199">
    <property type="entry name" value="SET domain"/>
    <property type="match status" value="1"/>
</dbReference>
<evidence type="ECO:0000256" key="2">
    <source>
        <dbReference type="ARBA" id="ARBA00022771"/>
    </source>
</evidence>
<dbReference type="Gene3D" id="1.10.220.160">
    <property type="match status" value="1"/>
</dbReference>
<dbReference type="InParanoid" id="A0A5J5FCV3"/>
<keyword evidence="1" id="KW-0479">Metal-binding</keyword>
<evidence type="ECO:0000256" key="4">
    <source>
        <dbReference type="PROSITE-ProRule" id="PRU00134"/>
    </source>
</evidence>
<organism evidence="7 8">
    <name type="scientific">Sphaerosporella brunnea</name>
    <dbReference type="NCBI Taxonomy" id="1250544"/>
    <lineage>
        <taxon>Eukaryota</taxon>
        <taxon>Fungi</taxon>
        <taxon>Dikarya</taxon>
        <taxon>Ascomycota</taxon>
        <taxon>Pezizomycotina</taxon>
        <taxon>Pezizomycetes</taxon>
        <taxon>Pezizales</taxon>
        <taxon>Pyronemataceae</taxon>
        <taxon>Sphaerosporella</taxon>
    </lineage>
</organism>
<dbReference type="Pfam" id="PF01753">
    <property type="entry name" value="zf-MYND"/>
    <property type="match status" value="1"/>
</dbReference>
<dbReference type="GO" id="GO:0005634">
    <property type="term" value="C:nucleus"/>
    <property type="evidence" value="ECO:0007669"/>
    <property type="project" value="TreeGrafter"/>
</dbReference>
<dbReference type="Gene3D" id="2.170.270.10">
    <property type="entry name" value="SET domain"/>
    <property type="match status" value="1"/>
</dbReference>
<feature type="domain" description="SET" evidence="5">
    <location>
        <begin position="9"/>
        <end position="252"/>
    </location>
</feature>
<sequence length="491" mass="53427">MADASSLPASVRAEPIPGAGTGLVATQPIPAAREIFTIKAPLIAIADDAHLAETCAHCLAWKPTSAVPGYYSSSDGPPLLQCAGCKTLKYCSQACQRASWRHIHKSECKIFTRLYPRVLPASVRALVRLLLLEPTLPPKTWESIINLQHHTPEFQASPKHAEIQLMSKGAHAYSGTSLPEALVQRLYCTLLVNTLTLTTPTLDPIGLYFDPLPSTINHSCNANTFITFSGASLTLRSLRPITEGEELTLPYVDTTLATSHRLSTLRERWFFTCRCPLCTSSPNIPQDQLQCPSCQTPGLPPLCTHCNAAIPHRPDSEELRVLYKAGNMPATRQPIPSLHAAAVQSFLSDANYEAALRHQLLLVTRIYPRLYPQPHHPLRVASGFVLAALLIEVSHSPGGTLAPLRVDWGKALWAVLVQVEAGVSGCHGAESAFAALVRQKKAEVKDELEKAGVGWVKEVEKGCKIPELDEEMRKVQAVVDGLVAELKGETV</sequence>
<dbReference type="InterPro" id="IPR046341">
    <property type="entry name" value="SET_dom_sf"/>
</dbReference>
<keyword evidence="2 4" id="KW-0863">Zinc-finger</keyword>
<dbReference type="GO" id="GO:0008270">
    <property type="term" value="F:zinc ion binding"/>
    <property type="evidence" value="ECO:0007669"/>
    <property type="project" value="UniProtKB-KW"/>
</dbReference>
<evidence type="ECO:0000259" key="5">
    <source>
        <dbReference type="PROSITE" id="PS50280"/>
    </source>
</evidence>
<dbReference type="PANTHER" id="PTHR12197:SF251">
    <property type="entry name" value="EG:BACR7C10.4 PROTEIN"/>
    <property type="match status" value="1"/>
</dbReference>
<dbReference type="AlphaFoldDB" id="A0A5J5FCV3"/>
<dbReference type="OrthoDB" id="5945798at2759"/>
<protein>
    <submittedName>
        <fullName evidence="7">Uncharacterized protein</fullName>
    </submittedName>
</protein>
<dbReference type="EMBL" id="VXIS01000001">
    <property type="protein sequence ID" value="KAA8914980.1"/>
    <property type="molecule type" value="Genomic_DNA"/>
</dbReference>
<name>A0A5J5FCV3_9PEZI</name>
<proteinExistence type="predicted"/>
<accession>A0A5J5FCV3</accession>
<reference evidence="7 8" key="1">
    <citation type="submission" date="2019-09" db="EMBL/GenBank/DDBJ databases">
        <title>Draft genome of the ectomycorrhizal ascomycete Sphaerosporella brunnea.</title>
        <authorList>
            <consortium name="DOE Joint Genome Institute"/>
            <person name="Benucci G.M."/>
            <person name="Marozzi G."/>
            <person name="Antonielli L."/>
            <person name="Sanchez S."/>
            <person name="Marco P."/>
            <person name="Wang X."/>
            <person name="Falini L.B."/>
            <person name="Barry K."/>
            <person name="Haridas S."/>
            <person name="Lipzen A."/>
            <person name="Labutti K."/>
            <person name="Grigoriev I.V."/>
            <person name="Murat C."/>
            <person name="Martin F."/>
            <person name="Albertini E."/>
            <person name="Donnini D."/>
            <person name="Bonito G."/>
        </authorList>
    </citation>
    <scope>NUCLEOTIDE SEQUENCE [LARGE SCALE GENOMIC DNA]</scope>
    <source>
        <strain evidence="7 8">Sb_GMNB300</strain>
    </source>
</reference>
<keyword evidence="8" id="KW-1185">Reference proteome</keyword>
<dbReference type="InterPro" id="IPR050869">
    <property type="entry name" value="H3K4_H4K5_MeTrfase"/>
</dbReference>
<keyword evidence="3" id="KW-0862">Zinc</keyword>